<dbReference type="AlphaFoldDB" id="A0A9W8AE98"/>
<keyword evidence="4 6" id="KW-0472">Membrane</keyword>
<evidence type="ECO:0000256" key="6">
    <source>
        <dbReference type="SAM" id="Phobius"/>
    </source>
</evidence>
<dbReference type="Pfam" id="PF10176">
    <property type="entry name" value="NEDD4_Bsd2"/>
    <property type="match status" value="1"/>
</dbReference>
<dbReference type="GO" id="GO:0007034">
    <property type="term" value="P:vacuolar transport"/>
    <property type="evidence" value="ECO:0007669"/>
    <property type="project" value="InterPro"/>
</dbReference>
<evidence type="ECO:0000256" key="3">
    <source>
        <dbReference type="ARBA" id="ARBA00022989"/>
    </source>
</evidence>
<dbReference type="CDD" id="cd22212">
    <property type="entry name" value="NDFIP-like"/>
    <property type="match status" value="1"/>
</dbReference>
<gene>
    <name evidence="7" type="ORF">IWQ60_005308</name>
</gene>
<evidence type="ECO:0000256" key="5">
    <source>
        <dbReference type="SAM" id="MobiDB-lite"/>
    </source>
</evidence>
<proteinExistence type="predicted"/>
<dbReference type="GO" id="GO:0016020">
    <property type="term" value="C:membrane"/>
    <property type="evidence" value="ECO:0007669"/>
    <property type="project" value="UniProtKB-SubCell"/>
</dbReference>
<evidence type="ECO:0000256" key="2">
    <source>
        <dbReference type="ARBA" id="ARBA00022692"/>
    </source>
</evidence>
<dbReference type="GO" id="GO:0030001">
    <property type="term" value="P:metal ion transport"/>
    <property type="evidence" value="ECO:0007669"/>
    <property type="project" value="InterPro"/>
</dbReference>
<dbReference type="PANTHER" id="PTHR13396">
    <property type="entry name" value="NEDD4 FAMILY INTERACTING PROTEIN 1/2"/>
    <property type="match status" value="1"/>
</dbReference>
<dbReference type="GO" id="GO:0048471">
    <property type="term" value="C:perinuclear region of cytoplasm"/>
    <property type="evidence" value="ECO:0007669"/>
    <property type="project" value="TreeGrafter"/>
</dbReference>
<dbReference type="Proteomes" id="UP001150569">
    <property type="component" value="Unassembled WGS sequence"/>
</dbReference>
<feature type="transmembrane region" description="Helical" evidence="6">
    <location>
        <begin position="249"/>
        <end position="267"/>
    </location>
</feature>
<reference evidence="7" key="1">
    <citation type="submission" date="2022-07" db="EMBL/GenBank/DDBJ databases">
        <title>Phylogenomic reconstructions and comparative analyses of Kickxellomycotina fungi.</title>
        <authorList>
            <person name="Reynolds N.K."/>
            <person name="Stajich J.E."/>
            <person name="Barry K."/>
            <person name="Grigoriev I.V."/>
            <person name="Crous P."/>
            <person name="Smith M.E."/>
        </authorList>
    </citation>
    <scope>NUCLEOTIDE SEQUENCE</scope>
    <source>
        <strain evidence="7">RSA 861</strain>
    </source>
</reference>
<evidence type="ECO:0000313" key="7">
    <source>
        <dbReference type="EMBL" id="KAJ1924269.1"/>
    </source>
</evidence>
<name>A0A9W8AE98_9FUNG</name>
<dbReference type="GO" id="GO:0005783">
    <property type="term" value="C:endoplasmic reticulum"/>
    <property type="evidence" value="ECO:0007669"/>
    <property type="project" value="TreeGrafter"/>
</dbReference>
<dbReference type="EMBL" id="JANBPT010000283">
    <property type="protein sequence ID" value="KAJ1924269.1"/>
    <property type="molecule type" value="Genomic_DNA"/>
</dbReference>
<dbReference type="GO" id="GO:0005794">
    <property type="term" value="C:Golgi apparatus"/>
    <property type="evidence" value="ECO:0007669"/>
    <property type="project" value="TreeGrafter"/>
</dbReference>
<dbReference type="GO" id="GO:0031398">
    <property type="term" value="P:positive regulation of protein ubiquitination"/>
    <property type="evidence" value="ECO:0007669"/>
    <property type="project" value="TreeGrafter"/>
</dbReference>
<keyword evidence="3 6" id="KW-1133">Transmembrane helix</keyword>
<protein>
    <recommendedName>
        <fullName evidence="9">Metal homeostatis protein bsd2</fullName>
    </recommendedName>
</protein>
<keyword evidence="2 6" id="KW-0812">Transmembrane</keyword>
<comment type="caution">
    <text evidence="7">The sequence shown here is derived from an EMBL/GenBank/DDBJ whole genome shotgun (WGS) entry which is preliminary data.</text>
</comment>
<feature type="transmembrane region" description="Helical" evidence="6">
    <location>
        <begin position="159"/>
        <end position="182"/>
    </location>
</feature>
<dbReference type="GO" id="GO:0006511">
    <property type="term" value="P:ubiquitin-dependent protein catabolic process"/>
    <property type="evidence" value="ECO:0007669"/>
    <property type="project" value="TreeGrafter"/>
</dbReference>
<organism evidence="7 8">
    <name type="scientific">Tieghemiomyces parasiticus</name>
    <dbReference type="NCBI Taxonomy" id="78921"/>
    <lineage>
        <taxon>Eukaryota</taxon>
        <taxon>Fungi</taxon>
        <taxon>Fungi incertae sedis</taxon>
        <taxon>Zoopagomycota</taxon>
        <taxon>Kickxellomycotina</taxon>
        <taxon>Dimargaritomycetes</taxon>
        <taxon>Dimargaritales</taxon>
        <taxon>Dimargaritaceae</taxon>
        <taxon>Tieghemiomyces</taxon>
    </lineage>
</organism>
<dbReference type="OrthoDB" id="10003116at2759"/>
<accession>A0A9W8AE98</accession>
<dbReference type="InterPro" id="IPR019325">
    <property type="entry name" value="NEDD4/Bsd2"/>
</dbReference>
<feature type="region of interest" description="Disordered" evidence="5">
    <location>
        <begin position="1"/>
        <end position="62"/>
    </location>
</feature>
<keyword evidence="8" id="KW-1185">Reference proteome</keyword>
<dbReference type="PANTHER" id="PTHR13396:SF5">
    <property type="entry name" value="NEDD4 FAMILY INTERACTING PROTEIN"/>
    <property type="match status" value="1"/>
</dbReference>
<evidence type="ECO:0000313" key="8">
    <source>
        <dbReference type="Proteomes" id="UP001150569"/>
    </source>
</evidence>
<sequence length="287" mass="30201">MRQGKGYQKVQRDDETAEARSPATGGSAGSSHNSPDAEESHPLQPVISVSVPDELTDDDEEEADAVARNVVGPATAAGAAASSSSAAHPSAVGGQANDGVFFNISAKPDLFADKPPTEPLPSYQEVVGEQAPPYFDPTVVAIGGDTGEILIEGLPVGSAFVFALNMLVSTVFQLVGFLLTYLLHSSHAAKDGSFVGLGITFLHFGFYIRSRIAHPTVSYTPPPPGAGHDSGHHHQDQSAGITNGLHNVYLSYILMVIGWFIVLRSVADFIRVKRLQMAILSSPDGVV</sequence>
<feature type="transmembrane region" description="Helical" evidence="6">
    <location>
        <begin position="194"/>
        <end position="212"/>
    </location>
</feature>
<evidence type="ECO:0000256" key="1">
    <source>
        <dbReference type="ARBA" id="ARBA00004141"/>
    </source>
</evidence>
<evidence type="ECO:0000256" key="4">
    <source>
        <dbReference type="ARBA" id="ARBA00023136"/>
    </source>
</evidence>
<evidence type="ECO:0008006" key="9">
    <source>
        <dbReference type="Google" id="ProtNLM"/>
    </source>
</evidence>
<comment type="subcellular location">
    <subcellularLocation>
        <location evidence="1">Membrane</location>
        <topology evidence="1">Multi-pass membrane protein</topology>
    </subcellularLocation>
</comment>